<feature type="short sequence motif" description="GXSXG" evidence="4">
    <location>
        <begin position="44"/>
        <end position="48"/>
    </location>
</feature>
<protein>
    <submittedName>
        <fullName evidence="6">NTE family protein</fullName>
    </submittedName>
</protein>
<keyword evidence="3 4" id="KW-0443">Lipid metabolism</keyword>
<feature type="domain" description="PNPLA" evidence="5">
    <location>
        <begin position="9"/>
        <end position="205"/>
    </location>
</feature>
<sequence length="284" mass="29548">MTMDGGRALVLGGGGVAGIAWEAGLVAGLAGRGVDLAAADVFVGTSAGSVVGAFLAHGGDLEQAIEIMSARPDGDPAARPPKPDMDLVMTAFALMYDTTLEPREARARIGRMARETPTDGRGAALEEIGRRLPSPKWPDRHLLVTGVDADDGSFVVWDRDGDASLEAAVRASCSVPCVFPTVEIGGRHYMDGGVHSMTNADLVEGASTVVVLEPLAHFTPRDRLERELKTLGDARTVVVGPDQAAIDAFGVDVLSMRLWGPGFRAGLAQAPAVAAQVQEVWAGA</sequence>
<dbReference type="PROSITE" id="PS51635">
    <property type="entry name" value="PNPLA"/>
    <property type="match status" value="1"/>
</dbReference>
<dbReference type="PANTHER" id="PTHR14226">
    <property type="entry name" value="NEUROPATHY TARGET ESTERASE/SWISS CHEESE D.MELANOGASTER"/>
    <property type="match status" value="1"/>
</dbReference>
<evidence type="ECO:0000256" key="2">
    <source>
        <dbReference type="ARBA" id="ARBA00022963"/>
    </source>
</evidence>
<evidence type="ECO:0000313" key="7">
    <source>
        <dbReference type="Proteomes" id="UP000256661"/>
    </source>
</evidence>
<proteinExistence type="predicted"/>
<reference evidence="6 7" key="1">
    <citation type="submission" date="2018-08" db="EMBL/GenBank/DDBJ databases">
        <title>Sequencing the genomes of 1000 actinobacteria strains.</title>
        <authorList>
            <person name="Klenk H.-P."/>
        </authorList>
    </citation>
    <scope>NUCLEOTIDE SEQUENCE [LARGE SCALE GENOMIC DNA]</scope>
    <source>
        <strain evidence="6 7">DSM 43927</strain>
    </source>
</reference>
<dbReference type="InterPro" id="IPR002641">
    <property type="entry name" value="PNPLA_dom"/>
</dbReference>
<comment type="caution">
    <text evidence="6">The sequence shown here is derived from an EMBL/GenBank/DDBJ whole genome shotgun (WGS) entry which is preliminary data.</text>
</comment>
<feature type="short sequence motif" description="DGA/G" evidence="4">
    <location>
        <begin position="191"/>
        <end position="193"/>
    </location>
</feature>
<dbReference type="AlphaFoldDB" id="A0A3D9SNW1"/>
<dbReference type="InterPro" id="IPR016035">
    <property type="entry name" value="Acyl_Trfase/lysoPLipase"/>
</dbReference>
<keyword evidence="7" id="KW-1185">Reference proteome</keyword>
<dbReference type="Pfam" id="PF01734">
    <property type="entry name" value="Patatin"/>
    <property type="match status" value="1"/>
</dbReference>
<accession>A0A3D9SNW1</accession>
<organism evidence="6 7">
    <name type="scientific">Thermomonospora umbrina</name>
    <dbReference type="NCBI Taxonomy" id="111806"/>
    <lineage>
        <taxon>Bacteria</taxon>
        <taxon>Bacillati</taxon>
        <taxon>Actinomycetota</taxon>
        <taxon>Actinomycetes</taxon>
        <taxon>Streptosporangiales</taxon>
        <taxon>Thermomonosporaceae</taxon>
        <taxon>Thermomonospora</taxon>
    </lineage>
</organism>
<dbReference type="PANTHER" id="PTHR14226:SF57">
    <property type="entry name" value="BLR7027 PROTEIN"/>
    <property type="match status" value="1"/>
</dbReference>
<dbReference type="RefSeq" id="WP_116023130.1">
    <property type="nucleotide sequence ID" value="NZ_QTTT01000001.1"/>
</dbReference>
<keyword evidence="2 4" id="KW-0442">Lipid degradation</keyword>
<feature type="short sequence motif" description="GXGXXG" evidence="4">
    <location>
        <begin position="13"/>
        <end position="18"/>
    </location>
</feature>
<name>A0A3D9SNW1_9ACTN</name>
<evidence type="ECO:0000256" key="4">
    <source>
        <dbReference type="PROSITE-ProRule" id="PRU01161"/>
    </source>
</evidence>
<feature type="active site" description="Proton acceptor" evidence="4">
    <location>
        <position position="191"/>
    </location>
</feature>
<dbReference type="SUPFAM" id="SSF52151">
    <property type="entry name" value="FabD/lysophospholipase-like"/>
    <property type="match status" value="1"/>
</dbReference>
<evidence type="ECO:0000259" key="5">
    <source>
        <dbReference type="PROSITE" id="PS51635"/>
    </source>
</evidence>
<evidence type="ECO:0000256" key="3">
    <source>
        <dbReference type="ARBA" id="ARBA00023098"/>
    </source>
</evidence>
<evidence type="ECO:0000313" key="6">
    <source>
        <dbReference type="EMBL" id="REE97666.1"/>
    </source>
</evidence>
<dbReference type="GO" id="GO:0016042">
    <property type="term" value="P:lipid catabolic process"/>
    <property type="evidence" value="ECO:0007669"/>
    <property type="project" value="UniProtKB-UniRule"/>
</dbReference>
<evidence type="ECO:0000256" key="1">
    <source>
        <dbReference type="ARBA" id="ARBA00022801"/>
    </source>
</evidence>
<dbReference type="OrthoDB" id="2339873at2"/>
<dbReference type="EMBL" id="QTTT01000001">
    <property type="protein sequence ID" value="REE97666.1"/>
    <property type="molecule type" value="Genomic_DNA"/>
</dbReference>
<dbReference type="Gene3D" id="3.40.1090.10">
    <property type="entry name" value="Cytosolic phospholipase A2 catalytic domain"/>
    <property type="match status" value="2"/>
</dbReference>
<feature type="active site" description="Nucleophile" evidence="4">
    <location>
        <position position="46"/>
    </location>
</feature>
<keyword evidence="1 4" id="KW-0378">Hydrolase</keyword>
<dbReference type="InterPro" id="IPR050301">
    <property type="entry name" value="NTE"/>
</dbReference>
<dbReference type="Proteomes" id="UP000256661">
    <property type="component" value="Unassembled WGS sequence"/>
</dbReference>
<gene>
    <name evidence="6" type="ORF">DFJ69_3140</name>
</gene>
<dbReference type="GO" id="GO:0016787">
    <property type="term" value="F:hydrolase activity"/>
    <property type="evidence" value="ECO:0007669"/>
    <property type="project" value="UniProtKB-UniRule"/>
</dbReference>